<dbReference type="EMBL" id="HBIW01001024">
    <property type="protein sequence ID" value="CAE0685441.1"/>
    <property type="molecule type" value="Transcribed_RNA"/>
</dbReference>
<evidence type="ECO:0008006" key="3">
    <source>
        <dbReference type="Google" id="ProtNLM"/>
    </source>
</evidence>
<dbReference type="SUPFAM" id="SSF110857">
    <property type="entry name" value="Gamma-glutamyl cyclotransferase-like"/>
    <property type="match status" value="1"/>
</dbReference>
<dbReference type="InterPro" id="IPR013024">
    <property type="entry name" value="GGCT-like"/>
</dbReference>
<gene>
    <name evidence="2" type="ORF">PCAL00307_LOCUS875</name>
</gene>
<feature type="chain" id="PRO_5031076156" description="Gamma-glutamylcyclotransferase" evidence="1">
    <location>
        <begin position="19"/>
        <end position="189"/>
    </location>
</feature>
<evidence type="ECO:0000313" key="2">
    <source>
        <dbReference type="EMBL" id="CAE0685441.1"/>
    </source>
</evidence>
<sequence length="189" mass="20620">MTMRTTRAAALLLHAAAAITTQTTTTTTTTLRPLPASVVDANGLVRYFAFGSNLAKSKMGSRGKNSSALAYERRWPAVAHDQRLAFNMRGFPPLEPAMAGIEPSPGQECPGCVYEMSRDAYEALWRSEGGAMKKTPYQEVVVSVRDASGRDVDAITCQVCAQRGRRCLRRVVAVARWLGRRRGDGVWVG</sequence>
<protein>
    <recommendedName>
        <fullName evidence="3">Gamma-glutamylcyclotransferase</fullName>
    </recommendedName>
</protein>
<feature type="signal peptide" evidence="1">
    <location>
        <begin position="1"/>
        <end position="18"/>
    </location>
</feature>
<organism evidence="2">
    <name type="scientific">Pelagomonas calceolata</name>
    <dbReference type="NCBI Taxonomy" id="35677"/>
    <lineage>
        <taxon>Eukaryota</taxon>
        <taxon>Sar</taxon>
        <taxon>Stramenopiles</taxon>
        <taxon>Ochrophyta</taxon>
        <taxon>Pelagophyceae</taxon>
        <taxon>Pelagomonadales</taxon>
        <taxon>Pelagomonadaceae</taxon>
        <taxon>Pelagomonas</taxon>
    </lineage>
</organism>
<reference evidence="2" key="1">
    <citation type="submission" date="2021-01" db="EMBL/GenBank/DDBJ databases">
        <authorList>
            <person name="Corre E."/>
            <person name="Pelletier E."/>
            <person name="Niang G."/>
            <person name="Scheremetjew M."/>
            <person name="Finn R."/>
            <person name="Kale V."/>
            <person name="Holt S."/>
            <person name="Cochrane G."/>
            <person name="Meng A."/>
            <person name="Brown T."/>
            <person name="Cohen L."/>
        </authorList>
    </citation>
    <scope>NUCLEOTIDE SEQUENCE</scope>
    <source>
        <strain evidence="2">CCMP1756</strain>
    </source>
</reference>
<accession>A0A7S3ZK91</accession>
<dbReference type="Gene3D" id="3.10.490.10">
    <property type="entry name" value="Gamma-glutamyl cyclotransferase-like"/>
    <property type="match status" value="1"/>
</dbReference>
<dbReference type="CDD" id="cd06661">
    <property type="entry name" value="GGCT_like"/>
    <property type="match status" value="1"/>
</dbReference>
<keyword evidence="1" id="KW-0732">Signal</keyword>
<dbReference type="InterPro" id="IPR036568">
    <property type="entry name" value="GGCT-like_sf"/>
</dbReference>
<evidence type="ECO:0000256" key="1">
    <source>
        <dbReference type="SAM" id="SignalP"/>
    </source>
</evidence>
<dbReference type="AlphaFoldDB" id="A0A7S3ZK91"/>
<proteinExistence type="predicted"/>
<name>A0A7S3ZK91_9STRA</name>